<evidence type="ECO:0000256" key="1">
    <source>
        <dbReference type="SAM" id="MobiDB-lite"/>
    </source>
</evidence>
<comment type="caution">
    <text evidence="2">The sequence shown here is derived from an EMBL/GenBank/DDBJ whole genome shotgun (WGS) entry which is preliminary data.</text>
</comment>
<dbReference type="EMBL" id="BDIP01000237">
    <property type="protein sequence ID" value="GCA62155.1"/>
    <property type="molecule type" value="Genomic_DNA"/>
</dbReference>
<proteinExistence type="predicted"/>
<feature type="compositionally biased region" description="Low complexity" evidence="1">
    <location>
        <begin position="407"/>
        <end position="428"/>
    </location>
</feature>
<evidence type="ECO:0000313" key="2">
    <source>
        <dbReference type="EMBL" id="GCA62155.1"/>
    </source>
</evidence>
<feature type="compositionally biased region" description="Polar residues" evidence="1">
    <location>
        <begin position="343"/>
        <end position="369"/>
    </location>
</feature>
<feature type="region of interest" description="Disordered" evidence="1">
    <location>
        <begin position="1"/>
        <end position="51"/>
    </location>
</feature>
<keyword evidence="3" id="KW-1185">Reference proteome</keyword>
<organism evidence="2 3">
    <name type="scientific">Kipferlia bialata</name>
    <dbReference type="NCBI Taxonomy" id="797122"/>
    <lineage>
        <taxon>Eukaryota</taxon>
        <taxon>Metamonada</taxon>
        <taxon>Carpediemonas-like organisms</taxon>
        <taxon>Kipferlia</taxon>
    </lineage>
</organism>
<protein>
    <submittedName>
        <fullName evidence="2">Uncharacterized protein</fullName>
    </submittedName>
</protein>
<feature type="compositionally biased region" description="Polar residues" evidence="1">
    <location>
        <begin position="11"/>
        <end position="25"/>
    </location>
</feature>
<dbReference type="Proteomes" id="UP000265618">
    <property type="component" value="Unassembled WGS sequence"/>
</dbReference>
<reference evidence="2 3" key="1">
    <citation type="journal article" date="2018" name="PLoS ONE">
        <title>The draft genome of Kipferlia bialata reveals reductive genome evolution in fornicate parasites.</title>
        <authorList>
            <person name="Tanifuji G."/>
            <person name="Takabayashi S."/>
            <person name="Kume K."/>
            <person name="Takagi M."/>
            <person name="Nakayama T."/>
            <person name="Kamikawa R."/>
            <person name="Inagaki Y."/>
            <person name="Hashimoto T."/>
        </authorList>
    </citation>
    <scope>NUCLEOTIDE SEQUENCE [LARGE SCALE GENOMIC DNA]</scope>
    <source>
        <strain evidence="2">NY0173</strain>
    </source>
</reference>
<name>A0A391NJM5_9EUKA</name>
<evidence type="ECO:0000313" key="3">
    <source>
        <dbReference type="Proteomes" id="UP000265618"/>
    </source>
</evidence>
<feature type="region of interest" description="Disordered" evidence="1">
    <location>
        <begin position="305"/>
        <end position="517"/>
    </location>
</feature>
<dbReference type="AlphaFoldDB" id="A0A391NJM5"/>
<sequence length="592" mass="62571">MPPRILFENSAPPTSVLLPSQSVGVPSSPLHPPHRDHTPTPSQNRSDTVEAQGGMQYQEWQRPSRQPESVRLQGTTMAGNRFLQGHYESCVSHLASILSPCSAQTPRYDAVSQNIVSRLLGSPKLDSDNFSSTIRETLQIPGQHRPPAAHYKYDMYGSRGGTVPADTHRPSVPASAPAVAPYAAMSHMSHMSQMPQMPPPSSRCDTPTRQADPAYALTYALTYDMTYDMTLGTSRWDGRQASVPGSVAAVSQVQPIPYTTQGSHGPLPALGGETGLPPAAFRTLERASVRHRELAKALLAHRSSSLTPRGHVHGLGEGVSTAQDVPPHLSQPGGEGTRYVPSVTDTLSQGVTGTDPTESSPHASASASGLSDRGVGMQSLTEAAPGLPPAMPRGHRGVPVSVRQSASHPTRGPSPGGSRPSASGPVPGLHTLLAMPMNDENRGRGMGGIHTAPSSALSRPPLGIDTGTVHTSSQDGEEHPRNAQGQRTVHAFKDTRPAPLSATYGGPYTEREREGWSGGATYSDTSRGAEMGLSLQGPNSPARVPKSLMYTAPPSHSHQDGTFDRGMSLGLTGHRESARLVKSLDLSHFVVG</sequence>
<accession>A0A391NJM5</accession>
<gene>
    <name evidence="2" type="ORF">KIPB_001616</name>
</gene>